<protein>
    <submittedName>
        <fullName evidence="3">Uncharacterized protein</fullName>
    </submittedName>
</protein>
<feature type="region of interest" description="Disordered" evidence="1">
    <location>
        <begin position="96"/>
        <end position="144"/>
    </location>
</feature>
<accession>A0A9N9QJC7</accession>
<sequence length="144" mass="16035">MDNFSNYSDEGQTEGQTFADFVNETTTAANMSLGEVIEAESHQVMTVVLFVISAVMFIVLIFISAVFMDCRQQRINNTQPRRFQRARRRFHRTFPSLPKIGDTARKGDEDAIVENMEPTSSTATVGKMEPSTSTAVEMGEPSSV</sequence>
<proteinExistence type="predicted"/>
<keyword evidence="2" id="KW-1133">Transmembrane helix</keyword>
<evidence type="ECO:0000313" key="3">
    <source>
        <dbReference type="EMBL" id="CAG9761008.1"/>
    </source>
</evidence>
<dbReference type="OrthoDB" id="6749095at2759"/>
<evidence type="ECO:0000256" key="2">
    <source>
        <dbReference type="SAM" id="Phobius"/>
    </source>
</evidence>
<name>A0A9N9QJC7_9CUCU</name>
<dbReference type="AlphaFoldDB" id="A0A9N9QJC7"/>
<keyword evidence="2" id="KW-0472">Membrane</keyword>
<evidence type="ECO:0000313" key="4">
    <source>
        <dbReference type="Proteomes" id="UP001152799"/>
    </source>
</evidence>
<gene>
    <name evidence="3" type="ORF">CEUTPL_LOCUS1721</name>
</gene>
<feature type="transmembrane region" description="Helical" evidence="2">
    <location>
        <begin position="44"/>
        <end position="67"/>
    </location>
</feature>
<organism evidence="3 4">
    <name type="scientific">Ceutorhynchus assimilis</name>
    <name type="common">cabbage seed weevil</name>
    <dbReference type="NCBI Taxonomy" id="467358"/>
    <lineage>
        <taxon>Eukaryota</taxon>
        <taxon>Metazoa</taxon>
        <taxon>Ecdysozoa</taxon>
        <taxon>Arthropoda</taxon>
        <taxon>Hexapoda</taxon>
        <taxon>Insecta</taxon>
        <taxon>Pterygota</taxon>
        <taxon>Neoptera</taxon>
        <taxon>Endopterygota</taxon>
        <taxon>Coleoptera</taxon>
        <taxon>Polyphaga</taxon>
        <taxon>Cucujiformia</taxon>
        <taxon>Curculionidae</taxon>
        <taxon>Ceutorhynchinae</taxon>
        <taxon>Ceutorhynchus</taxon>
    </lineage>
</organism>
<keyword evidence="4" id="KW-1185">Reference proteome</keyword>
<evidence type="ECO:0000256" key="1">
    <source>
        <dbReference type="SAM" id="MobiDB-lite"/>
    </source>
</evidence>
<keyword evidence="2" id="KW-0812">Transmembrane</keyword>
<reference evidence="3" key="1">
    <citation type="submission" date="2022-01" db="EMBL/GenBank/DDBJ databases">
        <authorList>
            <person name="King R."/>
        </authorList>
    </citation>
    <scope>NUCLEOTIDE SEQUENCE</scope>
</reference>
<dbReference type="Proteomes" id="UP001152799">
    <property type="component" value="Chromosome 1"/>
</dbReference>
<dbReference type="EMBL" id="OU892277">
    <property type="protein sequence ID" value="CAG9761008.1"/>
    <property type="molecule type" value="Genomic_DNA"/>
</dbReference>
<feature type="compositionally biased region" description="Polar residues" evidence="1">
    <location>
        <begin position="117"/>
        <end position="135"/>
    </location>
</feature>